<sequence>MTEISDSELDGSNDNNIGDTSDHEDFDDSNSFDSHQEEEEEEEEEDYGAFQDFDDFSDNQGNNQSFALSPSRQPNVEGLTMGVSNIELAKDGTSLMFFEKFKDLPEEIQMSIWRFSALQVRRTIVMDLRKDTFDFENYPSTPAFMHACQRARECGREHFYAVDAQGVPHDFTDPQQAEEPYFYVNPISDDFILKFGDKTFCPSPTYCPIQFSSEYMQRELRAEERKLYQRDEELERTRNIPGISRVPATIIPAYVVHDPVVHAPVAATQCTHISDWSTMPPQTEYMMPPRLRYMIAAPGVALRDPESPGEPVFPPALVLPHFFDNIRSVGINLSLDYSAPVRFEHMTAEQLQQWAKEEVQDKFDNVFKKILDRFPHLEHVFAVVRAYGRSIQCKSDRGIPRELEKKKWTSVGMEQGKARCMGYEEFKQFENQAKVWLMHERIDRGMQINSIDFGLCVQTSVLWEV</sequence>
<gene>
    <name evidence="3" type="ORF">BHYA_0153g00050</name>
</gene>
<feature type="domain" description="2EXR" evidence="2">
    <location>
        <begin position="98"/>
        <end position="189"/>
    </location>
</feature>
<evidence type="ECO:0000313" key="4">
    <source>
        <dbReference type="Proteomes" id="UP000297814"/>
    </source>
</evidence>
<reference evidence="3 4" key="1">
    <citation type="submission" date="2017-12" db="EMBL/GenBank/DDBJ databases">
        <title>Comparative genomics of Botrytis spp.</title>
        <authorList>
            <person name="Valero-Jimenez C.A."/>
            <person name="Tapia P."/>
            <person name="Veloso J."/>
            <person name="Silva-Moreno E."/>
            <person name="Staats M."/>
            <person name="Valdes J.H."/>
            <person name="Van Kan J.A.L."/>
        </authorList>
    </citation>
    <scope>NUCLEOTIDE SEQUENCE [LARGE SCALE GENOMIC DNA]</scope>
    <source>
        <strain evidence="3 4">Bh0001</strain>
    </source>
</reference>
<feature type="region of interest" description="Disordered" evidence="1">
    <location>
        <begin position="1"/>
        <end position="75"/>
    </location>
</feature>
<feature type="compositionally biased region" description="Acidic residues" evidence="1">
    <location>
        <begin position="22"/>
        <end position="57"/>
    </location>
</feature>
<evidence type="ECO:0000259" key="2">
    <source>
        <dbReference type="Pfam" id="PF20150"/>
    </source>
</evidence>
<dbReference type="EMBL" id="PQXK01000153">
    <property type="protein sequence ID" value="TGO35571.1"/>
    <property type="molecule type" value="Genomic_DNA"/>
</dbReference>
<dbReference type="InterPro" id="IPR045518">
    <property type="entry name" value="2EXR"/>
</dbReference>
<proteinExistence type="predicted"/>
<keyword evidence="4" id="KW-1185">Reference proteome</keyword>
<feature type="compositionally biased region" description="Polar residues" evidence="1">
    <location>
        <begin position="58"/>
        <end position="74"/>
    </location>
</feature>
<name>A0A4Z1GM63_9HELO</name>
<dbReference type="Proteomes" id="UP000297814">
    <property type="component" value="Unassembled WGS sequence"/>
</dbReference>
<comment type="caution">
    <text evidence="3">The sequence shown here is derived from an EMBL/GenBank/DDBJ whole genome shotgun (WGS) entry which is preliminary data.</text>
</comment>
<evidence type="ECO:0000313" key="3">
    <source>
        <dbReference type="EMBL" id="TGO35571.1"/>
    </source>
</evidence>
<feature type="compositionally biased region" description="Acidic residues" evidence="1">
    <location>
        <begin position="1"/>
        <end position="11"/>
    </location>
</feature>
<dbReference type="AlphaFoldDB" id="A0A4Z1GM63"/>
<organism evidence="3 4">
    <name type="scientific">Botrytis hyacinthi</name>
    <dbReference type="NCBI Taxonomy" id="278943"/>
    <lineage>
        <taxon>Eukaryota</taxon>
        <taxon>Fungi</taxon>
        <taxon>Dikarya</taxon>
        <taxon>Ascomycota</taxon>
        <taxon>Pezizomycotina</taxon>
        <taxon>Leotiomycetes</taxon>
        <taxon>Helotiales</taxon>
        <taxon>Sclerotiniaceae</taxon>
        <taxon>Botrytis</taxon>
    </lineage>
</organism>
<evidence type="ECO:0000256" key="1">
    <source>
        <dbReference type="SAM" id="MobiDB-lite"/>
    </source>
</evidence>
<accession>A0A4Z1GM63</accession>
<dbReference type="Pfam" id="PF20150">
    <property type="entry name" value="2EXR"/>
    <property type="match status" value="1"/>
</dbReference>
<protein>
    <recommendedName>
        <fullName evidence="2">2EXR domain-containing protein</fullName>
    </recommendedName>
</protein>